<feature type="non-terminal residue" evidence="3">
    <location>
        <position position="188"/>
    </location>
</feature>
<feature type="binding site" evidence="1">
    <location>
        <position position="57"/>
    </location>
    <ligand>
        <name>Zn(2+)</name>
        <dbReference type="ChEBI" id="CHEBI:29105"/>
    </ligand>
</feature>
<sequence length="188" mass="22018">MSELENAYCRFCAELKSSTKLLNLLNEHNIRDDIVKKLNKMNVNIKFIEDSLPNTVCYTCTASLDKAFEIILEIEKAQDILEDIILVKSIKKEDFTSDFDNDLDQCMSYDVDVKLEDTQPQHSKKNIYNDKKRKQKIPSDLDGVPLSQLKLTWQEYSWKCAYCETLFPTIDELKSHSIQYHECCNPYR</sequence>
<evidence type="ECO:0000256" key="1">
    <source>
        <dbReference type="PROSITE-ProRule" id="PRU01263"/>
    </source>
</evidence>
<dbReference type="GO" id="GO:0008270">
    <property type="term" value="F:zinc ion binding"/>
    <property type="evidence" value="ECO:0007669"/>
    <property type="project" value="UniProtKB-UniRule"/>
</dbReference>
<name>S4PA53_9NEOP</name>
<dbReference type="InterPro" id="IPR012934">
    <property type="entry name" value="Znf_AD"/>
</dbReference>
<protein>
    <recommendedName>
        <fullName evidence="2">ZAD domain-containing protein</fullName>
    </recommendedName>
</protein>
<organism evidence="3">
    <name type="scientific">Pararge aegeria</name>
    <name type="common">speckled wood butterfly</name>
    <dbReference type="NCBI Taxonomy" id="116150"/>
    <lineage>
        <taxon>Eukaryota</taxon>
        <taxon>Metazoa</taxon>
        <taxon>Ecdysozoa</taxon>
        <taxon>Arthropoda</taxon>
        <taxon>Hexapoda</taxon>
        <taxon>Insecta</taxon>
        <taxon>Pterygota</taxon>
        <taxon>Neoptera</taxon>
        <taxon>Endopterygota</taxon>
        <taxon>Lepidoptera</taxon>
        <taxon>Glossata</taxon>
        <taxon>Ditrysia</taxon>
        <taxon>Papilionoidea</taxon>
        <taxon>Nymphalidae</taxon>
        <taxon>Satyrinae</taxon>
        <taxon>Satyrini</taxon>
        <taxon>Parargina</taxon>
        <taxon>Pararge</taxon>
    </lineage>
</organism>
<dbReference type="SMART" id="SM00868">
    <property type="entry name" value="zf-AD"/>
    <property type="match status" value="1"/>
</dbReference>
<dbReference type="InterPro" id="IPR013087">
    <property type="entry name" value="Znf_C2H2_type"/>
</dbReference>
<dbReference type="AlphaFoldDB" id="S4PA53"/>
<keyword evidence="1" id="KW-0862">Zinc</keyword>
<dbReference type="Gene3D" id="3.40.1800.20">
    <property type="match status" value="1"/>
</dbReference>
<dbReference type="Pfam" id="PF07776">
    <property type="entry name" value="zf-AD"/>
    <property type="match status" value="1"/>
</dbReference>
<proteinExistence type="predicted"/>
<dbReference type="SUPFAM" id="SSF57716">
    <property type="entry name" value="Glucocorticoid receptor-like (DNA-binding domain)"/>
    <property type="match status" value="1"/>
</dbReference>
<keyword evidence="1" id="KW-0479">Metal-binding</keyword>
<reference evidence="3" key="1">
    <citation type="journal article" date="2013" name="BMC Genomics">
        <title>Unscrambling butterfly oogenesis.</title>
        <authorList>
            <person name="Carter J.M."/>
            <person name="Baker S.C."/>
            <person name="Pink R."/>
            <person name="Carter D.R."/>
            <person name="Collins A."/>
            <person name="Tomlin J."/>
            <person name="Gibbs M."/>
            <person name="Breuker C.J."/>
        </authorList>
    </citation>
    <scope>NUCLEOTIDE SEQUENCE</scope>
    <source>
        <tissue evidence="3">Ovary</tissue>
    </source>
</reference>
<feature type="binding site" evidence="1">
    <location>
        <position position="12"/>
    </location>
    <ligand>
        <name>Zn(2+)</name>
        <dbReference type="ChEBI" id="CHEBI:29105"/>
    </ligand>
</feature>
<dbReference type="PROSITE" id="PS00028">
    <property type="entry name" value="ZINC_FINGER_C2H2_1"/>
    <property type="match status" value="1"/>
</dbReference>
<dbReference type="GO" id="GO:0005634">
    <property type="term" value="C:nucleus"/>
    <property type="evidence" value="ECO:0007669"/>
    <property type="project" value="InterPro"/>
</dbReference>
<dbReference type="EMBL" id="GAIX01006542">
    <property type="protein sequence ID" value="JAA86018.1"/>
    <property type="molecule type" value="Transcribed_RNA"/>
</dbReference>
<accession>S4PA53</accession>
<reference evidence="3" key="2">
    <citation type="submission" date="2013-05" db="EMBL/GenBank/DDBJ databases">
        <authorList>
            <person name="Carter J.-M."/>
            <person name="Baker S.C."/>
            <person name="Pink R."/>
            <person name="Carter D.R.F."/>
            <person name="Collins A."/>
            <person name="Tomlin J."/>
            <person name="Gibbs M."/>
            <person name="Breuker C.J."/>
        </authorList>
    </citation>
    <scope>NUCLEOTIDE SEQUENCE</scope>
    <source>
        <tissue evidence="3">Ovary</tissue>
    </source>
</reference>
<feature type="binding site" evidence="1">
    <location>
        <position position="60"/>
    </location>
    <ligand>
        <name>Zn(2+)</name>
        <dbReference type="ChEBI" id="CHEBI:29105"/>
    </ligand>
</feature>
<evidence type="ECO:0000259" key="2">
    <source>
        <dbReference type="PROSITE" id="PS51915"/>
    </source>
</evidence>
<feature type="binding site" evidence="1">
    <location>
        <position position="9"/>
    </location>
    <ligand>
        <name>Zn(2+)</name>
        <dbReference type="ChEBI" id="CHEBI:29105"/>
    </ligand>
</feature>
<keyword evidence="1" id="KW-0863">Zinc-finger</keyword>
<dbReference type="PROSITE" id="PS51915">
    <property type="entry name" value="ZAD"/>
    <property type="match status" value="1"/>
</dbReference>
<evidence type="ECO:0000313" key="3">
    <source>
        <dbReference type="EMBL" id="JAA86018.1"/>
    </source>
</evidence>
<feature type="domain" description="ZAD" evidence="2">
    <location>
        <begin position="7"/>
        <end position="84"/>
    </location>
</feature>